<evidence type="ECO:0000256" key="2">
    <source>
        <dbReference type="SAM" id="Phobius"/>
    </source>
</evidence>
<gene>
    <name evidence="3" type="ORF">FCN80_15290</name>
</gene>
<comment type="caution">
    <text evidence="3">The sequence shown here is derived from an EMBL/GenBank/DDBJ whole genome shotgun (WGS) entry which is preliminary data.</text>
</comment>
<evidence type="ECO:0000313" key="4">
    <source>
        <dbReference type="Proteomes" id="UP000305202"/>
    </source>
</evidence>
<feature type="transmembrane region" description="Helical" evidence="2">
    <location>
        <begin position="28"/>
        <end position="45"/>
    </location>
</feature>
<keyword evidence="2" id="KW-0812">Transmembrane</keyword>
<feature type="transmembrane region" description="Helical" evidence="2">
    <location>
        <begin position="51"/>
        <end position="72"/>
    </location>
</feature>
<accession>A0ABY2SJQ3</accession>
<feature type="transmembrane region" description="Helical" evidence="2">
    <location>
        <begin position="108"/>
        <end position="129"/>
    </location>
</feature>
<protein>
    <submittedName>
        <fullName evidence="3">Uncharacterized protein</fullName>
    </submittedName>
</protein>
<keyword evidence="2" id="KW-1133">Transmembrane helix</keyword>
<organism evidence="3 4">
    <name type="scientific">Martelella alba</name>
    <dbReference type="NCBI Taxonomy" id="2590451"/>
    <lineage>
        <taxon>Bacteria</taxon>
        <taxon>Pseudomonadati</taxon>
        <taxon>Pseudomonadota</taxon>
        <taxon>Alphaproteobacteria</taxon>
        <taxon>Hyphomicrobiales</taxon>
        <taxon>Aurantimonadaceae</taxon>
        <taxon>Martelella</taxon>
    </lineage>
</organism>
<feature type="transmembrane region" description="Helical" evidence="2">
    <location>
        <begin position="84"/>
        <end position="102"/>
    </location>
</feature>
<dbReference type="Proteomes" id="UP000305202">
    <property type="component" value="Unassembled WGS sequence"/>
</dbReference>
<reference evidence="3 4" key="1">
    <citation type="submission" date="2019-04" db="EMBL/GenBank/DDBJ databases">
        <authorList>
            <person name="Li M."/>
            <person name="Gao C."/>
        </authorList>
    </citation>
    <scope>NUCLEOTIDE SEQUENCE [LARGE SCALE GENOMIC DNA]</scope>
    <source>
        <strain evidence="3 4">BGMRC 2031</strain>
    </source>
</reference>
<evidence type="ECO:0000256" key="1">
    <source>
        <dbReference type="SAM" id="MobiDB-lite"/>
    </source>
</evidence>
<keyword evidence="2" id="KW-0472">Membrane</keyword>
<dbReference type="RefSeq" id="WP_136991028.1">
    <property type="nucleotide sequence ID" value="NZ_SZPQ01000021.1"/>
</dbReference>
<name>A0ABY2SJQ3_9HYPH</name>
<proteinExistence type="predicted"/>
<sequence>MSSLSQGLDPKTPGAPQPAKRGVPAPNGVVLIVLVYVVMYLLYGWSEPEAFSAYAIANLSNNAAPLALAAAGQTLVVLSKGFDLSLAGVISIANVLVAVFPFEGPIGAGYSLLLCLPCSACSTVIWSPIGAYKASPPLSVP</sequence>
<evidence type="ECO:0000313" key="3">
    <source>
        <dbReference type="EMBL" id="TKI05244.1"/>
    </source>
</evidence>
<keyword evidence="4" id="KW-1185">Reference proteome</keyword>
<feature type="region of interest" description="Disordered" evidence="1">
    <location>
        <begin position="1"/>
        <end position="20"/>
    </location>
</feature>
<dbReference type="EMBL" id="SZPQ01000021">
    <property type="protein sequence ID" value="TKI05244.1"/>
    <property type="molecule type" value="Genomic_DNA"/>
</dbReference>